<dbReference type="AlphaFoldDB" id="A0A1T5M9I8"/>
<accession>A0A1T5M9I8</accession>
<dbReference type="STRING" id="36842.SAMN02194393_04203"/>
<evidence type="ECO:0000313" key="1">
    <source>
        <dbReference type="EMBL" id="SKC84753.1"/>
    </source>
</evidence>
<gene>
    <name evidence="1" type="ORF">SAMN02194393_04203</name>
</gene>
<dbReference type="EMBL" id="FUZT01000012">
    <property type="protein sequence ID" value="SKC84753.1"/>
    <property type="molecule type" value="Genomic_DNA"/>
</dbReference>
<proteinExistence type="predicted"/>
<evidence type="ECO:0000313" key="2">
    <source>
        <dbReference type="Proteomes" id="UP000190285"/>
    </source>
</evidence>
<sequence>MLNKIKKIILVSVTLYVLLCIVLCFTYEISLNLLCKNTIIYDTNNANRCIVYLDNDKLNFIKVKDISFDILNLSKLPTIDERIVFDLITPKESFKIYNRKKFNLHNLEKSTENGILIRCDDDKNTYGFIETSYIYLGVSKNNVENIINLSESTNFQSELLYDKYYVFMFENEKHLEIEQLANFKFRY</sequence>
<protein>
    <submittedName>
        <fullName evidence="1">Uncharacterized protein</fullName>
    </submittedName>
</protein>
<keyword evidence="2" id="KW-1185">Reference proteome</keyword>
<organism evidence="1 2">
    <name type="scientific">Maledivibacter halophilus</name>
    <dbReference type="NCBI Taxonomy" id="36842"/>
    <lineage>
        <taxon>Bacteria</taxon>
        <taxon>Bacillati</taxon>
        <taxon>Bacillota</taxon>
        <taxon>Clostridia</taxon>
        <taxon>Peptostreptococcales</taxon>
        <taxon>Caminicellaceae</taxon>
        <taxon>Maledivibacter</taxon>
    </lineage>
</organism>
<dbReference type="Proteomes" id="UP000190285">
    <property type="component" value="Unassembled WGS sequence"/>
</dbReference>
<name>A0A1T5M9I8_9FIRM</name>
<reference evidence="1 2" key="1">
    <citation type="submission" date="2017-02" db="EMBL/GenBank/DDBJ databases">
        <authorList>
            <person name="Peterson S.W."/>
        </authorList>
    </citation>
    <scope>NUCLEOTIDE SEQUENCE [LARGE SCALE GENOMIC DNA]</scope>
    <source>
        <strain evidence="1 2">M1</strain>
    </source>
</reference>